<dbReference type="InterPro" id="IPR002197">
    <property type="entry name" value="HTH_Fis"/>
</dbReference>
<dbReference type="OrthoDB" id="9761705at2"/>
<evidence type="ECO:0000256" key="1">
    <source>
        <dbReference type="ARBA" id="ARBA00022741"/>
    </source>
</evidence>
<dbReference type="SUPFAM" id="SSF46689">
    <property type="entry name" value="Homeodomain-like"/>
    <property type="match status" value="1"/>
</dbReference>
<keyword evidence="3" id="KW-0805">Transcription regulation</keyword>
<keyword evidence="1" id="KW-0547">Nucleotide-binding</keyword>
<evidence type="ECO:0000256" key="3">
    <source>
        <dbReference type="ARBA" id="ARBA00023015"/>
    </source>
</evidence>
<dbReference type="SMART" id="SM00382">
    <property type="entry name" value="AAA"/>
    <property type="match status" value="1"/>
</dbReference>
<evidence type="ECO:0000256" key="4">
    <source>
        <dbReference type="ARBA" id="ARBA00023125"/>
    </source>
</evidence>
<name>A0A6C2CN16_9RHOO</name>
<dbReference type="Gene3D" id="3.30.450.40">
    <property type="match status" value="1"/>
</dbReference>
<dbReference type="InterPro" id="IPR003593">
    <property type="entry name" value="AAA+_ATPase"/>
</dbReference>
<dbReference type="PROSITE" id="PS00688">
    <property type="entry name" value="SIGMA54_INTERACT_3"/>
    <property type="match status" value="1"/>
</dbReference>
<protein>
    <submittedName>
        <fullName evidence="7">Sigma-54-dependent Fis family transcriptional regulator</fullName>
    </submittedName>
</protein>
<dbReference type="Gene3D" id="1.10.10.60">
    <property type="entry name" value="Homeodomain-like"/>
    <property type="match status" value="1"/>
</dbReference>
<dbReference type="FunFam" id="3.40.50.300:FF:000006">
    <property type="entry name" value="DNA-binding transcriptional regulator NtrC"/>
    <property type="match status" value="1"/>
</dbReference>
<accession>A0A6C2CN16</accession>
<dbReference type="SUPFAM" id="SSF52540">
    <property type="entry name" value="P-loop containing nucleoside triphosphate hydrolases"/>
    <property type="match status" value="1"/>
</dbReference>
<feature type="domain" description="Sigma-54 factor interaction" evidence="6">
    <location>
        <begin position="317"/>
        <end position="543"/>
    </location>
</feature>
<dbReference type="InterPro" id="IPR009057">
    <property type="entry name" value="Homeodomain-like_sf"/>
</dbReference>
<dbReference type="InterPro" id="IPR003018">
    <property type="entry name" value="GAF"/>
</dbReference>
<dbReference type="PRINTS" id="PR01590">
    <property type="entry name" value="HTHFIS"/>
</dbReference>
<dbReference type="PANTHER" id="PTHR32071:SF77">
    <property type="entry name" value="TRANSCRIPTIONAL REGULATORY PROTEIN"/>
    <property type="match status" value="1"/>
</dbReference>
<dbReference type="AlphaFoldDB" id="A0A6C2CN16"/>
<dbReference type="InterPro" id="IPR025944">
    <property type="entry name" value="Sigma_54_int_dom_CS"/>
</dbReference>
<dbReference type="InterPro" id="IPR025662">
    <property type="entry name" value="Sigma_54_int_dom_ATP-bd_1"/>
</dbReference>
<dbReference type="GO" id="GO:0043565">
    <property type="term" value="F:sequence-specific DNA binding"/>
    <property type="evidence" value="ECO:0007669"/>
    <property type="project" value="InterPro"/>
</dbReference>
<dbReference type="CDD" id="cd00009">
    <property type="entry name" value="AAA"/>
    <property type="match status" value="1"/>
</dbReference>
<evidence type="ECO:0000259" key="6">
    <source>
        <dbReference type="PROSITE" id="PS50045"/>
    </source>
</evidence>
<dbReference type="SUPFAM" id="SSF55781">
    <property type="entry name" value="GAF domain-like"/>
    <property type="match status" value="1"/>
</dbReference>
<evidence type="ECO:0000256" key="2">
    <source>
        <dbReference type="ARBA" id="ARBA00022840"/>
    </source>
</evidence>
<gene>
    <name evidence="7" type="ORF">ETQ85_15265</name>
</gene>
<evidence type="ECO:0000313" key="8">
    <source>
        <dbReference type="Proteomes" id="UP000389128"/>
    </source>
</evidence>
<dbReference type="InterPro" id="IPR029016">
    <property type="entry name" value="GAF-like_dom_sf"/>
</dbReference>
<dbReference type="Gene3D" id="1.10.8.60">
    <property type="match status" value="1"/>
</dbReference>
<comment type="caution">
    <text evidence="7">The sequence shown here is derived from an EMBL/GenBank/DDBJ whole genome shotgun (WGS) entry which is preliminary data.</text>
</comment>
<dbReference type="InterPro" id="IPR002078">
    <property type="entry name" value="Sigma_54_int"/>
</dbReference>
<dbReference type="InterPro" id="IPR025943">
    <property type="entry name" value="Sigma_54_int_dom_ATP-bd_2"/>
</dbReference>
<dbReference type="PROSITE" id="PS00676">
    <property type="entry name" value="SIGMA54_INTERACT_2"/>
    <property type="match status" value="1"/>
</dbReference>
<dbReference type="PANTHER" id="PTHR32071">
    <property type="entry name" value="TRANSCRIPTIONAL REGULATORY PROTEIN"/>
    <property type="match status" value="1"/>
</dbReference>
<reference evidence="7 8" key="1">
    <citation type="submission" date="2019-01" db="EMBL/GenBank/DDBJ databases">
        <title>Zoogloea oleivorans genome sequencing and assembly.</title>
        <authorList>
            <person name="Tancsics A."/>
            <person name="Farkas M."/>
            <person name="Kriszt B."/>
            <person name="Maroti G."/>
            <person name="Horvath B."/>
        </authorList>
    </citation>
    <scope>NUCLEOTIDE SEQUENCE [LARGE SCALE GENOMIC DNA]</scope>
    <source>
        <strain evidence="7 8">Buc</strain>
    </source>
</reference>
<sequence>MKDIDPHAITLPLDAIRRSWERCAASGLRTDEPLPDTRNQRTSLSDRLEANARLVTYAQPIMEHLHQQIARSSSTILLADDSGVILRSVGDQDFLERAARISLKPGHSWSEAVMGTNAIGTALAEQRPVAVIGAEHYLDRNKFLTCIATPIHAPTGGVLGILDVSSSVCMTQVHAQALLQTTAEIIENRLIETVVDAAVVIRFHHQPEALGSPLEGLAVFDEAGGLLACNRRAERLLGIADTQLTRPPFWNIFETRWNTVLDHALQSSVRPTKLRCHRGREFVAHVLVSNLQRVRPASTKEVRPTPRPRAPHTLDDLDLGDKTVNHAVRRARRILGLDIPLLVQGETGTGKEVFAQAFHHSGPRREGPFVAINCAAIPATLIEAELFGYSAGAYTGARGDGARGKLREANGGTLFLDEIGDMPLKLQAVLLRVLETRRVTPLGGGPEEEIDLSLVCASHRSLKTLCENGGFRPDLYFRLSAMSLSLPALRERSDIESMARRILQEESPNRPVRLSASTLDLIRRHPWPGNIRQLKNALRLATAMLGPDEDTLTPEHLPQELLEDPDAPAPLPPSQSLRAAEIRLVEDTVSRHNGNISAAARELGITRTTLYRKLRQMSSL</sequence>
<dbReference type="PROSITE" id="PS50045">
    <property type="entry name" value="SIGMA54_INTERACT_4"/>
    <property type="match status" value="1"/>
</dbReference>
<dbReference type="Pfam" id="PF01590">
    <property type="entry name" value="GAF"/>
    <property type="match status" value="1"/>
</dbReference>
<organism evidence="7 8">
    <name type="scientific">Zoogloea oleivorans</name>
    <dbReference type="NCBI Taxonomy" id="1552750"/>
    <lineage>
        <taxon>Bacteria</taxon>
        <taxon>Pseudomonadati</taxon>
        <taxon>Pseudomonadota</taxon>
        <taxon>Betaproteobacteria</taxon>
        <taxon>Rhodocyclales</taxon>
        <taxon>Zoogloeaceae</taxon>
        <taxon>Zoogloea</taxon>
    </lineage>
</organism>
<dbReference type="GO" id="GO:0006355">
    <property type="term" value="P:regulation of DNA-templated transcription"/>
    <property type="evidence" value="ECO:0007669"/>
    <property type="project" value="InterPro"/>
</dbReference>
<keyword evidence="8" id="KW-1185">Reference proteome</keyword>
<proteinExistence type="predicted"/>
<dbReference type="EMBL" id="SDKK01000014">
    <property type="protein sequence ID" value="TYC55076.1"/>
    <property type="molecule type" value="Genomic_DNA"/>
</dbReference>
<evidence type="ECO:0000313" key="7">
    <source>
        <dbReference type="EMBL" id="TYC55076.1"/>
    </source>
</evidence>
<dbReference type="Gene3D" id="3.40.50.300">
    <property type="entry name" value="P-loop containing nucleotide triphosphate hydrolases"/>
    <property type="match status" value="1"/>
</dbReference>
<dbReference type="Pfam" id="PF00158">
    <property type="entry name" value="Sigma54_activat"/>
    <property type="match status" value="1"/>
</dbReference>
<dbReference type="InterPro" id="IPR058031">
    <property type="entry name" value="AAA_lid_NorR"/>
</dbReference>
<evidence type="ECO:0000256" key="5">
    <source>
        <dbReference type="ARBA" id="ARBA00023163"/>
    </source>
</evidence>
<keyword evidence="5" id="KW-0804">Transcription</keyword>
<keyword evidence="4" id="KW-0238">DNA-binding</keyword>
<dbReference type="GO" id="GO:0005524">
    <property type="term" value="F:ATP binding"/>
    <property type="evidence" value="ECO:0007669"/>
    <property type="project" value="UniProtKB-KW"/>
</dbReference>
<dbReference type="Pfam" id="PF02954">
    <property type="entry name" value="HTH_8"/>
    <property type="match status" value="1"/>
</dbReference>
<dbReference type="InterPro" id="IPR027417">
    <property type="entry name" value="P-loop_NTPase"/>
</dbReference>
<keyword evidence="2" id="KW-0067">ATP-binding</keyword>
<dbReference type="Proteomes" id="UP000389128">
    <property type="component" value="Unassembled WGS sequence"/>
</dbReference>
<dbReference type="RefSeq" id="WP_148579936.1">
    <property type="nucleotide sequence ID" value="NZ_JAVEUW010000032.1"/>
</dbReference>
<dbReference type="PROSITE" id="PS00675">
    <property type="entry name" value="SIGMA54_INTERACT_1"/>
    <property type="match status" value="1"/>
</dbReference>
<dbReference type="Pfam" id="PF25601">
    <property type="entry name" value="AAA_lid_14"/>
    <property type="match status" value="1"/>
</dbReference>